<evidence type="ECO:0000256" key="9">
    <source>
        <dbReference type="ARBA" id="ARBA00023317"/>
    </source>
</evidence>
<keyword evidence="2" id="KW-0210">Decarboxylase</keyword>
<accession>A0A1G2HW22</accession>
<dbReference type="InterPro" id="IPR003826">
    <property type="entry name" value="AdoMetDC_fam_prok"/>
</dbReference>
<dbReference type="Pfam" id="PF02675">
    <property type="entry name" value="AdoMet_dc"/>
    <property type="match status" value="1"/>
</dbReference>
<name>A0A1G2HW22_9BACT</name>
<keyword evidence="7" id="KW-0456">Lyase</keyword>
<dbReference type="Proteomes" id="UP000178774">
    <property type="component" value="Unassembled WGS sequence"/>
</dbReference>
<dbReference type="SUPFAM" id="SSF56276">
    <property type="entry name" value="S-adenosylmethionine decarboxylase"/>
    <property type="match status" value="1"/>
</dbReference>
<dbReference type="EMBL" id="MHOP01000002">
    <property type="protein sequence ID" value="OGZ66665.1"/>
    <property type="molecule type" value="Genomic_DNA"/>
</dbReference>
<evidence type="ECO:0000256" key="8">
    <source>
        <dbReference type="ARBA" id="ARBA00023270"/>
    </source>
</evidence>
<evidence type="ECO:0000313" key="11">
    <source>
        <dbReference type="Proteomes" id="UP000178774"/>
    </source>
</evidence>
<keyword evidence="5" id="KW-0620">Polyamine biosynthesis</keyword>
<evidence type="ECO:0000313" key="10">
    <source>
        <dbReference type="EMBL" id="OGZ66665.1"/>
    </source>
</evidence>
<evidence type="ECO:0008006" key="12">
    <source>
        <dbReference type="Google" id="ProtNLM"/>
    </source>
</evidence>
<comment type="cofactor">
    <cofactor evidence="1">
        <name>pyruvate</name>
        <dbReference type="ChEBI" id="CHEBI:15361"/>
    </cofactor>
</comment>
<evidence type="ECO:0000256" key="6">
    <source>
        <dbReference type="ARBA" id="ARBA00023145"/>
    </source>
</evidence>
<sequence length="126" mass="14571">MSKQHKDDSNPYGAELIIDLHECDLDGLVNKEKLTEFFVTLCEKIDMKRHGDPLLWEDYSDLPHLNGVSAMQFIETSTIVCHPLPMLGSVYVNIFSCKEFDYNMALEFCKGFWRAKKEVHTLVVRT</sequence>
<organism evidence="10 11">
    <name type="scientific">Candidatus Staskawiczbacteria bacterium RIFCSPHIGHO2_01_FULL_41_41</name>
    <dbReference type="NCBI Taxonomy" id="1802203"/>
    <lineage>
        <taxon>Bacteria</taxon>
        <taxon>Candidatus Staskawicziibacteriota</taxon>
    </lineage>
</organism>
<dbReference type="Gene3D" id="3.60.90.10">
    <property type="entry name" value="S-adenosylmethionine decarboxylase"/>
    <property type="match status" value="1"/>
</dbReference>
<protein>
    <recommendedName>
        <fullName evidence="12">S-adenosylmethionine decarboxylase</fullName>
    </recommendedName>
</protein>
<keyword evidence="6" id="KW-0865">Zymogen</keyword>
<dbReference type="GO" id="GO:0008295">
    <property type="term" value="P:spermidine biosynthetic process"/>
    <property type="evidence" value="ECO:0007669"/>
    <property type="project" value="UniProtKB-KW"/>
</dbReference>
<gene>
    <name evidence="10" type="ORF">A2822_00515</name>
</gene>
<dbReference type="GO" id="GO:0004014">
    <property type="term" value="F:adenosylmethionine decarboxylase activity"/>
    <property type="evidence" value="ECO:0007669"/>
    <property type="project" value="InterPro"/>
</dbReference>
<evidence type="ECO:0000256" key="3">
    <source>
        <dbReference type="ARBA" id="ARBA00022813"/>
    </source>
</evidence>
<reference evidence="10 11" key="1">
    <citation type="journal article" date="2016" name="Nat. Commun.">
        <title>Thousands of microbial genomes shed light on interconnected biogeochemical processes in an aquifer system.</title>
        <authorList>
            <person name="Anantharaman K."/>
            <person name="Brown C.T."/>
            <person name="Hug L.A."/>
            <person name="Sharon I."/>
            <person name="Castelle C.J."/>
            <person name="Probst A.J."/>
            <person name="Thomas B.C."/>
            <person name="Singh A."/>
            <person name="Wilkins M.J."/>
            <person name="Karaoz U."/>
            <person name="Brodie E.L."/>
            <person name="Williams K.H."/>
            <person name="Hubbard S.S."/>
            <person name="Banfield J.F."/>
        </authorList>
    </citation>
    <scope>NUCLEOTIDE SEQUENCE [LARGE SCALE GENOMIC DNA]</scope>
</reference>
<dbReference type="AlphaFoldDB" id="A0A1G2HW22"/>
<keyword evidence="8" id="KW-0704">Schiff base</keyword>
<evidence type="ECO:0000256" key="4">
    <source>
        <dbReference type="ARBA" id="ARBA00023066"/>
    </source>
</evidence>
<keyword evidence="4" id="KW-0745">Spermidine biosynthesis</keyword>
<keyword evidence="3" id="KW-0068">Autocatalytic cleavage</keyword>
<evidence type="ECO:0000256" key="1">
    <source>
        <dbReference type="ARBA" id="ARBA00001928"/>
    </source>
</evidence>
<keyword evidence="9" id="KW-0670">Pyruvate</keyword>
<dbReference type="InterPro" id="IPR016067">
    <property type="entry name" value="S-AdoMet_deCO2ase_core"/>
</dbReference>
<comment type="caution">
    <text evidence="10">The sequence shown here is derived from an EMBL/GenBank/DDBJ whole genome shotgun (WGS) entry which is preliminary data.</text>
</comment>
<proteinExistence type="predicted"/>
<evidence type="ECO:0000256" key="5">
    <source>
        <dbReference type="ARBA" id="ARBA00023115"/>
    </source>
</evidence>
<evidence type="ECO:0000256" key="7">
    <source>
        <dbReference type="ARBA" id="ARBA00023239"/>
    </source>
</evidence>
<evidence type="ECO:0000256" key="2">
    <source>
        <dbReference type="ARBA" id="ARBA00022793"/>
    </source>
</evidence>